<dbReference type="Proteomes" id="UP000253862">
    <property type="component" value="Chromosome"/>
</dbReference>
<sequence length="327" mass="35436">MEISVTGHIKNAVETFRLEIETLEKLKNSIDGSFEKACEIILKNSRDKGRVIITGMGKSGHIGKKMAATLASTGTPAFFVHPGEAGHGDFGMITKSDVLIAISNSGTSSEIMGLMPMLKYLDIPIIAMTSNPKSILAKNSDITLNLNVDKEACPLNLAPTSSTTATLVLGDALAIALLKAKNFSAKDFAFSHPNGALGRKLILKVENIMRKGSEIPIVKPTDNIRKAILEISDKGVGSTLIIENNKLLGIFTDGDLRRMFEAESFNSQRAICEVMTKNPKTVSKEEMAITALEKMEKFEITSLAVINEDHNILGIITMHDLVKLGLR</sequence>
<dbReference type="PIRSF" id="PIRSF004692">
    <property type="entry name" value="KdsD_KpsF"/>
    <property type="match status" value="1"/>
</dbReference>
<keyword evidence="5" id="KW-0862">Zinc</keyword>
<protein>
    <recommendedName>
        <fullName evidence="4">Arabinose 5-phosphate isomerase</fullName>
        <shortName evidence="4">API</shortName>
        <ecNumber evidence="4">5.3.1.13</ecNumber>
    </recommendedName>
</protein>
<gene>
    <name evidence="10" type="ORF">CGC43_03025</name>
</gene>
<evidence type="ECO:0000256" key="4">
    <source>
        <dbReference type="PIRNR" id="PIRNR004692"/>
    </source>
</evidence>
<dbReference type="EMBL" id="CP022375">
    <property type="protein sequence ID" value="AXH29623.1"/>
    <property type="molecule type" value="Genomic_DNA"/>
</dbReference>
<dbReference type="InterPro" id="IPR046348">
    <property type="entry name" value="SIS_dom_sf"/>
</dbReference>
<evidence type="ECO:0000256" key="7">
    <source>
        <dbReference type="PROSITE-ProRule" id="PRU00703"/>
    </source>
</evidence>
<evidence type="ECO:0000313" key="10">
    <source>
        <dbReference type="EMBL" id="AXH29623.1"/>
    </source>
</evidence>
<dbReference type="Gene3D" id="3.10.580.10">
    <property type="entry name" value="CBS-domain"/>
    <property type="match status" value="1"/>
</dbReference>
<dbReference type="GO" id="GO:1901135">
    <property type="term" value="P:carbohydrate derivative metabolic process"/>
    <property type="evidence" value="ECO:0007669"/>
    <property type="project" value="InterPro"/>
</dbReference>
<evidence type="ECO:0000259" key="8">
    <source>
        <dbReference type="PROSITE" id="PS51371"/>
    </source>
</evidence>
<keyword evidence="5" id="KW-0479">Metal-binding</keyword>
<dbReference type="PROSITE" id="PS51464">
    <property type="entry name" value="SIS"/>
    <property type="match status" value="1"/>
</dbReference>
<dbReference type="GO" id="GO:0005975">
    <property type="term" value="P:carbohydrate metabolic process"/>
    <property type="evidence" value="ECO:0007669"/>
    <property type="project" value="InterPro"/>
</dbReference>
<dbReference type="PROSITE" id="PS51371">
    <property type="entry name" value="CBS"/>
    <property type="match status" value="2"/>
</dbReference>
<dbReference type="OrthoDB" id="9762536at2"/>
<dbReference type="EC" id="5.3.1.13" evidence="4"/>
<feature type="domain" description="CBS" evidence="8">
    <location>
        <begin position="275"/>
        <end position="327"/>
    </location>
</feature>
<dbReference type="CDD" id="cd04604">
    <property type="entry name" value="CBS_pair_SIS_assoc"/>
    <property type="match status" value="1"/>
</dbReference>
<evidence type="ECO:0000259" key="9">
    <source>
        <dbReference type="PROSITE" id="PS51464"/>
    </source>
</evidence>
<dbReference type="SMART" id="SM00116">
    <property type="entry name" value="CBS"/>
    <property type="match status" value="2"/>
</dbReference>
<evidence type="ECO:0000256" key="2">
    <source>
        <dbReference type="ARBA" id="ARBA00022737"/>
    </source>
</evidence>
<feature type="domain" description="CBS" evidence="8">
    <location>
        <begin position="209"/>
        <end position="268"/>
    </location>
</feature>
<keyword evidence="2" id="KW-0677">Repeat</keyword>
<name>A0A345JQM7_9GAMM</name>
<dbReference type="KEGG" id="foo:CGC45_03010"/>
<feature type="site" description="Catalytically relevant" evidence="6">
    <location>
        <position position="58"/>
    </location>
</feature>
<dbReference type="InterPro" id="IPR004800">
    <property type="entry name" value="KdsD/KpsF-type"/>
</dbReference>
<feature type="domain" description="SIS" evidence="9">
    <location>
        <begin position="37"/>
        <end position="183"/>
    </location>
</feature>
<feature type="binding site" evidence="5">
    <location>
        <position position="81"/>
    </location>
    <ligand>
        <name>Zn(2+)</name>
        <dbReference type="ChEBI" id="CHEBI:29105"/>
    </ligand>
</feature>
<dbReference type="InterPro" id="IPR035474">
    <property type="entry name" value="SIS_Kpsf"/>
</dbReference>
<comment type="catalytic activity">
    <reaction evidence="4">
        <text>D-arabinose 5-phosphate = D-ribulose 5-phosphate</text>
        <dbReference type="Rhea" id="RHEA:23104"/>
        <dbReference type="ChEBI" id="CHEBI:57693"/>
        <dbReference type="ChEBI" id="CHEBI:58121"/>
        <dbReference type="EC" id="5.3.1.13"/>
    </reaction>
</comment>
<evidence type="ECO:0000256" key="5">
    <source>
        <dbReference type="PIRSR" id="PIRSR004692-2"/>
    </source>
</evidence>
<feature type="site" description="Catalytically relevant" evidence="6">
    <location>
        <position position="151"/>
    </location>
</feature>
<keyword evidence="3 7" id="KW-0129">CBS domain</keyword>
<evidence type="ECO:0000256" key="3">
    <source>
        <dbReference type="ARBA" id="ARBA00023122"/>
    </source>
</evidence>
<dbReference type="GO" id="GO:0097367">
    <property type="term" value="F:carbohydrate derivative binding"/>
    <property type="evidence" value="ECO:0007669"/>
    <property type="project" value="InterPro"/>
</dbReference>
<dbReference type="InterPro" id="IPR046342">
    <property type="entry name" value="CBS_dom_sf"/>
</dbReference>
<dbReference type="GO" id="GO:0019146">
    <property type="term" value="F:arabinose-5-phosphate isomerase activity"/>
    <property type="evidence" value="ECO:0007669"/>
    <property type="project" value="UniProtKB-EC"/>
</dbReference>
<dbReference type="FunFam" id="3.40.50.10490:FF:000011">
    <property type="entry name" value="Arabinose 5-phosphate isomerase"/>
    <property type="match status" value="1"/>
</dbReference>
<keyword evidence="11" id="KW-1185">Reference proteome</keyword>
<dbReference type="Gene3D" id="3.40.50.10490">
    <property type="entry name" value="Glucose-6-phosphate isomerase like protein, domain 1"/>
    <property type="match status" value="1"/>
</dbReference>
<dbReference type="InterPro" id="IPR050986">
    <property type="entry name" value="GutQ/KpsF_isomerases"/>
</dbReference>
<dbReference type="Pfam" id="PF01380">
    <property type="entry name" value="SIS"/>
    <property type="match status" value="1"/>
</dbReference>
<keyword evidence="4 10" id="KW-0413">Isomerase</keyword>
<dbReference type="NCBIfam" id="TIGR00393">
    <property type="entry name" value="kpsF"/>
    <property type="match status" value="1"/>
</dbReference>
<dbReference type="PANTHER" id="PTHR42745">
    <property type="match status" value="1"/>
</dbReference>
<dbReference type="InterPro" id="IPR000644">
    <property type="entry name" value="CBS_dom"/>
</dbReference>
<organism evidence="10 11">
    <name type="scientific">Francisella opportunistica</name>
    <dbReference type="NCBI Taxonomy" id="2016517"/>
    <lineage>
        <taxon>Bacteria</taxon>
        <taxon>Pseudomonadati</taxon>
        <taxon>Pseudomonadota</taxon>
        <taxon>Gammaproteobacteria</taxon>
        <taxon>Thiotrichales</taxon>
        <taxon>Francisellaceae</taxon>
        <taxon>Francisella</taxon>
    </lineage>
</organism>
<dbReference type="PANTHER" id="PTHR42745:SF1">
    <property type="entry name" value="ARABINOSE 5-PHOSPHATE ISOMERASE KDSD"/>
    <property type="match status" value="1"/>
</dbReference>
<dbReference type="Pfam" id="PF00571">
    <property type="entry name" value="CBS"/>
    <property type="match status" value="2"/>
</dbReference>
<proteinExistence type="inferred from homology"/>
<evidence type="ECO:0000256" key="6">
    <source>
        <dbReference type="PIRSR" id="PIRSR004692-3"/>
    </source>
</evidence>
<dbReference type="AlphaFoldDB" id="A0A345JQM7"/>
<reference evidence="10 11" key="1">
    <citation type="submission" date="2017-07" db="EMBL/GenBank/DDBJ databases">
        <title>Complete genome sequences and comparative analysis of the novel pathogen Francisella opportunistica.</title>
        <authorList>
            <person name="Dietrich E.A."/>
            <person name="Kingry L.C."/>
            <person name="Petersen J.M."/>
        </authorList>
    </citation>
    <scope>NUCLEOTIDE SEQUENCE [LARGE SCALE GENOMIC DNA]</scope>
    <source>
        <strain evidence="10 11">14-2155</strain>
    </source>
</reference>
<feature type="site" description="Catalytically relevant" evidence="6">
    <location>
        <position position="192"/>
    </location>
</feature>
<dbReference type="CDD" id="cd05014">
    <property type="entry name" value="SIS_Kpsf"/>
    <property type="match status" value="1"/>
</dbReference>
<evidence type="ECO:0000256" key="1">
    <source>
        <dbReference type="ARBA" id="ARBA00008165"/>
    </source>
</evidence>
<dbReference type="SUPFAM" id="SSF53697">
    <property type="entry name" value="SIS domain"/>
    <property type="match status" value="1"/>
</dbReference>
<dbReference type="InterPro" id="IPR001347">
    <property type="entry name" value="SIS_dom"/>
</dbReference>
<evidence type="ECO:0000313" key="11">
    <source>
        <dbReference type="Proteomes" id="UP000253862"/>
    </source>
</evidence>
<dbReference type="GO" id="GO:0046872">
    <property type="term" value="F:metal ion binding"/>
    <property type="evidence" value="ECO:0007669"/>
    <property type="project" value="UniProtKB-KW"/>
</dbReference>
<comment type="similarity">
    <text evidence="1 4">Belongs to the SIS family. GutQ/KpsF subfamily.</text>
</comment>
<accession>A0A345JQM7</accession>
<feature type="site" description="Catalytically relevant" evidence="6">
    <location>
        <position position="110"/>
    </location>
</feature>